<evidence type="ECO:0000313" key="3">
    <source>
        <dbReference type="EMBL" id="RTQ93641.1"/>
    </source>
</evidence>
<dbReference type="InterPro" id="IPR025711">
    <property type="entry name" value="PepSY"/>
</dbReference>
<dbReference type="AlphaFoldDB" id="A0A3S0HLX5"/>
<dbReference type="OrthoDB" id="2738191at2"/>
<evidence type="ECO:0000259" key="2">
    <source>
        <dbReference type="Pfam" id="PF03413"/>
    </source>
</evidence>
<evidence type="ECO:0000313" key="4">
    <source>
        <dbReference type="Proteomes" id="UP000276349"/>
    </source>
</evidence>
<feature type="compositionally biased region" description="Acidic residues" evidence="1">
    <location>
        <begin position="172"/>
        <end position="187"/>
    </location>
</feature>
<dbReference type="Proteomes" id="UP000276349">
    <property type="component" value="Unassembled WGS sequence"/>
</dbReference>
<sequence>MRKVILVPALLGVMGIGGIIAVAGGNIVGSADSPKKLSASEIEKKALAEVNGTITDFEFEREGTRSYYEVEIITSDAEYDLKFDAFTGELLKKRKERLEKDDIIKASYKQVLINNTTDASLNDNRDDSTSAKNSTVSQTSKATAGNENTSQKSSATTSTTQKSVVQPRFDDDYYYDDDRYDDLDDLYDDRYDDDRYDDDDDDDFDDRYDDDDDDDDDDRYDD</sequence>
<keyword evidence="4" id="KW-1185">Reference proteome</keyword>
<proteinExistence type="predicted"/>
<organism evidence="3 4">
    <name type="scientific">Lysinibacillus telephonicus</name>
    <dbReference type="NCBI Taxonomy" id="1714840"/>
    <lineage>
        <taxon>Bacteria</taxon>
        <taxon>Bacillati</taxon>
        <taxon>Bacillota</taxon>
        <taxon>Bacilli</taxon>
        <taxon>Bacillales</taxon>
        <taxon>Bacillaceae</taxon>
        <taxon>Lysinibacillus</taxon>
    </lineage>
</organism>
<evidence type="ECO:0000256" key="1">
    <source>
        <dbReference type="SAM" id="MobiDB-lite"/>
    </source>
</evidence>
<gene>
    <name evidence="3" type="ORF">EKG35_07745</name>
</gene>
<feature type="region of interest" description="Disordered" evidence="1">
    <location>
        <begin position="118"/>
        <end position="222"/>
    </location>
</feature>
<accession>A0A3S0HLX5</accession>
<dbReference type="Gene3D" id="3.10.450.40">
    <property type="match status" value="1"/>
</dbReference>
<feature type="compositionally biased region" description="Polar residues" evidence="1">
    <location>
        <begin position="130"/>
        <end position="148"/>
    </location>
</feature>
<name>A0A3S0HLX5_9BACI</name>
<dbReference type="Pfam" id="PF03413">
    <property type="entry name" value="PepSY"/>
    <property type="match status" value="1"/>
</dbReference>
<feature type="compositionally biased region" description="Low complexity" evidence="1">
    <location>
        <begin position="149"/>
        <end position="163"/>
    </location>
</feature>
<feature type="domain" description="PepSY" evidence="2">
    <location>
        <begin position="36"/>
        <end position="93"/>
    </location>
</feature>
<feature type="compositionally biased region" description="Acidic residues" evidence="1">
    <location>
        <begin position="194"/>
        <end position="222"/>
    </location>
</feature>
<dbReference type="EMBL" id="RXNR01000017">
    <property type="protein sequence ID" value="RTQ93641.1"/>
    <property type="molecule type" value="Genomic_DNA"/>
</dbReference>
<reference evidence="3 4" key="1">
    <citation type="submission" date="2018-12" db="EMBL/GenBank/DDBJ databases">
        <authorList>
            <person name="Yu L."/>
        </authorList>
    </citation>
    <scope>NUCLEOTIDE SEQUENCE [LARGE SCALE GENOMIC DNA]</scope>
    <source>
        <strain evidence="3 4">S5H2222</strain>
    </source>
</reference>
<dbReference type="RefSeq" id="WP_126293872.1">
    <property type="nucleotide sequence ID" value="NZ_CP155468.1"/>
</dbReference>
<comment type="caution">
    <text evidence="3">The sequence shown here is derived from an EMBL/GenBank/DDBJ whole genome shotgun (WGS) entry which is preliminary data.</text>
</comment>
<protein>
    <recommendedName>
        <fullName evidence="2">PepSY domain-containing protein</fullName>
    </recommendedName>
</protein>